<keyword evidence="6 7" id="KW-0472">Membrane</keyword>
<evidence type="ECO:0000256" key="1">
    <source>
        <dbReference type="ARBA" id="ARBA00004651"/>
    </source>
</evidence>
<dbReference type="PROSITE" id="PS50928">
    <property type="entry name" value="ABC_TM1"/>
    <property type="match status" value="1"/>
</dbReference>
<comment type="similarity">
    <text evidence="7">Belongs to the binding-protein-dependent transport system permease family.</text>
</comment>
<gene>
    <name evidence="9" type="ORF">SY83_13460</name>
</gene>
<keyword evidence="4 7" id="KW-0812">Transmembrane</keyword>
<dbReference type="GO" id="GO:0005886">
    <property type="term" value="C:plasma membrane"/>
    <property type="evidence" value="ECO:0007669"/>
    <property type="project" value="UniProtKB-SubCell"/>
</dbReference>
<feature type="transmembrane region" description="Helical" evidence="7">
    <location>
        <begin position="111"/>
        <end position="130"/>
    </location>
</feature>
<dbReference type="PANTHER" id="PTHR30193:SF37">
    <property type="entry name" value="INNER MEMBRANE ABC TRANSPORTER PERMEASE PROTEIN YCJO"/>
    <property type="match status" value="1"/>
</dbReference>
<dbReference type="Proteomes" id="UP000076927">
    <property type="component" value="Chromosome"/>
</dbReference>
<feature type="transmembrane region" description="Helical" evidence="7">
    <location>
        <begin position="158"/>
        <end position="183"/>
    </location>
</feature>
<evidence type="ECO:0000313" key="9">
    <source>
        <dbReference type="EMBL" id="ANE47101.1"/>
    </source>
</evidence>
<dbReference type="SUPFAM" id="SSF161098">
    <property type="entry name" value="MetI-like"/>
    <property type="match status" value="1"/>
</dbReference>
<dbReference type="EMBL" id="CP011388">
    <property type="protein sequence ID" value="ANE47101.1"/>
    <property type="molecule type" value="Genomic_DNA"/>
</dbReference>
<dbReference type="Gene3D" id="1.10.3720.10">
    <property type="entry name" value="MetI-like"/>
    <property type="match status" value="1"/>
</dbReference>
<dbReference type="STRING" id="1178515.SY83_13460"/>
<accession>A0A172TJ74</accession>
<protein>
    <recommendedName>
        <fullName evidence="8">ABC transmembrane type-1 domain-containing protein</fullName>
    </recommendedName>
</protein>
<comment type="subcellular location">
    <subcellularLocation>
        <location evidence="1 7">Cell membrane</location>
        <topology evidence="1 7">Multi-pass membrane protein</topology>
    </subcellularLocation>
</comment>
<name>A0A172TJ74_9BACL</name>
<evidence type="ECO:0000256" key="7">
    <source>
        <dbReference type="RuleBase" id="RU363032"/>
    </source>
</evidence>
<organism evidence="9 10">
    <name type="scientific">Paenibacillus swuensis</name>
    <dbReference type="NCBI Taxonomy" id="1178515"/>
    <lineage>
        <taxon>Bacteria</taxon>
        <taxon>Bacillati</taxon>
        <taxon>Bacillota</taxon>
        <taxon>Bacilli</taxon>
        <taxon>Bacillales</taxon>
        <taxon>Paenibacillaceae</taxon>
        <taxon>Paenibacillus</taxon>
    </lineage>
</organism>
<proteinExistence type="inferred from homology"/>
<evidence type="ECO:0000256" key="3">
    <source>
        <dbReference type="ARBA" id="ARBA00022475"/>
    </source>
</evidence>
<keyword evidence="10" id="KW-1185">Reference proteome</keyword>
<evidence type="ECO:0000256" key="2">
    <source>
        <dbReference type="ARBA" id="ARBA00022448"/>
    </source>
</evidence>
<feature type="transmembrane region" description="Helical" evidence="7">
    <location>
        <begin position="77"/>
        <end position="99"/>
    </location>
</feature>
<feature type="transmembrane region" description="Helical" evidence="7">
    <location>
        <begin position="264"/>
        <end position="286"/>
    </location>
</feature>
<dbReference type="KEGG" id="pswu:SY83_13460"/>
<keyword evidence="3" id="KW-1003">Cell membrane</keyword>
<feature type="transmembrane region" description="Helical" evidence="7">
    <location>
        <begin position="204"/>
        <end position="226"/>
    </location>
</feature>
<evidence type="ECO:0000259" key="8">
    <source>
        <dbReference type="PROSITE" id="PS50928"/>
    </source>
</evidence>
<evidence type="ECO:0000256" key="6">
    <source>
        <dbReference type="ARBA" id="ARBA00023136"/>
    </source>
</evidence>
<sequence length="297" mass="33178">MRLHYGTKDRVTLLLFLIPALLIIGVSQGYPLVYSLYVSFIDWSLAKSPVPQGSFSFDQYTKLLQDDLFRSSVLRSLQFMAFTTVITLIAGFLMALLLVGGGRWIRLSRTLLMLPMAIAPIAVGTIWRLMLNSQSGLLNAFLGLLNIKGPEWLGNPDAVMWAVIMAGCWAWIPFVMIIYVAAISSIDPSLKESAQIDGAGRIEIVSKIIVPLVMPSTILILMMVVIDTFFVVDFVYSLTNGGPGTSTYMASLYVYFQGFKYFNISYASASSWLLMIISFLYAAILLKWKKHTESRLY</sequence>
<dbReference type="OrthoDB" id="9783714at2"/>
<dbReference type="PATRIC" id="fig|1178515.4.peg.2699"/>
<keyword evidence="2 7" id="KW-0813">Transport</keyword>
<evidence type="ECO:0000256" key="5">
    <source>
        <dbReference type="ARBA" id="ARBA00022989"/>
    </source>
</evidence>
<dbReference type="RefSeq" id="WP_068607282.1">
    <property type="nucleotide sequence ID" value="NZ_CP011388.1"/>
</dbReference>
<dbReference type="CDD" id="cd06261">
    <property type="entry name" value="TM_PBP2"/>
    <property type="match status" value="1"/>
</dbReference>
<dbReference type="Pfam" id="PF00528">
    <property type="entry name" value="BPD_transp_1"/>
    <property type="match status" value="1"/>
</dbReference>
<dbReference type="InterPro" id="IPR051393">
    <property type="entry name" value="ABC_transporter_permease"/>
</dbReference>
<evidence type="ECO:0000256" key="4">
    <source>
        <dbReference type="ARBA" id="ARBA00022692"/>
    </source>
</evidence>
<dbReference type="PANTHER" id="PTHR30193">
    <property type="entry name" value="ABC TRANSPORTER PERMEASE PROTEIN"/>
    <property type="match status" value="1"/>
</dbReference>
<dbReference type="InterPro" id="IPR000515">
    <property type="entry name" value="MetI-like"/>
</dbReference>
<dbReference type="GO" id="GO:0055085">
    <property type="term" value="P:transmembrane transport"/>
    <property type="evidence" value="ECO:0007669"/>
    <property type="project" value="InterPro"/>
</dbReference>
<dbReference type="InterPro" id="IPR035906">
    <property type="entry name" value="MetI-like_sf"/>
</dbReference>
<feature type="domain" description="ABC transmembrane type-1" evidence="8">
    <location>
        <begin position="73"/>
        <end position="285"/>
    </location>
</feature>
<evidence type="ECO:0000313" key="10">
    <source>
        <dbReference type="Proteomes" id="UP000076927"/>
    </source>
</evidence>
<dbReference type="AlphaFoldDB" id="A0A172TJ74"/>
<reference evidence="9 10" key="1">
    <citation type="submission" date="2015-01" db="EMBL/GenBank/DDBJ databases">
        <title>Paenibacillus swuensis/DY6/whole genome sequencing.</title>
        <authorList>
            <person name="Kim M.K."/>
            <person name="Srinivasan S."/>
            <person name="Lee J.-J."/>
        </authorList>
    </citation>
    <scope>NUCLEOTIDE SEQUENCE [LARGE SCALE GENOMIC DNA]</scope>
    <source>
        <strain evidence="9 10">DY6</strain>
    </source>
</reference>
<keyword evidence="5 7" id="KW-1133">Transmembrane helix</keyword>